<protein>
    <submittedName>
        <fullName evidence="1">Uncharacterized protein</fullName>
    </submittedName>
</protein>
<evidence type="ECO:0000313" key="1">
    <source>
        <dbReference type="EMBL" id="KAI3744683.1"/>
    </source>
</evidence>
<dbReference type="EMBL" id="CM042036">
    <property type="protein sequence ID" value="KAI3744683.1"/>
    <property type="molecule type" value="Genomic_DNA"/>
</dbReference>
<accession>A0ACB9DDF9</accession>
<reference evidence="2" key="1">
    <citation type="journal article" date="2022" name="Mol. Ecol. Resour.">
        <title>The genomes of chicory, endive, great burdock and yacon provide insights into Asteraceae palaeo-polyploidization history and plant inulin production.</title>
        <authorList>
            <person name="Fan W."/>
            <person name="Wang S."/>
            <person name="Wang H."/>
            <person name="Wang A."/>
            <person name="Jiang F."/>
            <person name="Liu H."/>
            <person name="Zhao H."/>
            <person name="Xu D."/>
            <person name="Zhang Y."/>
        </authorList>
    </citation>
    <scope>NUCLEOTIDE SEQUENCE [LARGE SCALE GENOMIC DNA]</scope>
    <source>
        <strain evidence="2">cv. Yunnan</strain>
    </source>
</reference>
<gene>
    <name evidence="1" type="ORF">L1987_57772</name>
</gene>
<proteinExistence type="predicted"/>
<comment type="caution">
    <text evidence="1">The sequence shown here is derived from an EMBL/GenBank/DDBJ whole genome shotgun (WGS) entry which is preliminary data.</text>
</comment>
<sequence>MTQNNGFEDIGSINRPPRLVSGEDYDMWKNRMESCFCYQEYGIWKSIKDGPYIPMVSSADSGGTLVPKEPSKYSDEDIKKMEVDFKALGAIQMCLPNEVFQNFRGYKTAKELWEALEKIFAGSEEVKENRRDILKQQYENFVWKEVILKKFIRSLPSCWTLYTVSIRRTENLKTLQMTELFGIVKTYELEMIQAKERSSSYQTASTSTTTSSALHSDHSDDLEEMDTQHSYAMLSIRAKRFYSRTGRPIPSNNSNTRVGLDKSKLRCYNCNQLGHFARECKALRANPAAPQSRQAHQAQPRQQKQQAAPPAQTTSCAAVGTFDFDWSFEYEDMPANNQALMADTTEIRP</sequence>
<name>A0ACB9DDF9_9ASTR</name>
<reference evidence="1 2" key="2">
    <citation type="journal article" date="2022" name="Mol. Ecol. Resour.">
        <title>The genomes of chicory, endive, great burdock and yacon provide insights into Asteraceae paleo-polyploidization history and plant inulin production.</title>
        <authorList>
            <person name="Fan W."/>
            <person name="Wang S."/>
            <person name="Wang H."/>
            <person name="Wang A."/>
            <person name="Jiang F."/>
            <person name="Liu H."/>
            <person name="Zhao H."/>
            <person name="Xu D."/>
            <person name="Zhang Y."/>
        </authorList>
    </citation>
    <scope>NUCLEOTIDE SEQUENCE [LARGE SCALE GENOMIC DNA]</scope>
    <source>
        <strain evidence="2">cv. Yunnan</strain>
        <tissue evidence="1">Leaves</tissue>
    </source>
</reference>
<organism evidence="1 2">
    <name type="scientific">Smallanthus sonchifolius</name>
    <dbReference type="NCBI Taxonomy" id="185202"/>
    <lineage>
        <taxon>Eukaryota</taxon>
        <taxon>Viridiplantae</taxon>
        <taxon>Streptophyta</taxon>
        <taxon>Embryophyta</taxon>
        <taxon>Tracheophyta</taxon>
        <taxon>Spermatophyta</taxon>
        <taxon>Magnoliopsida</taxon>
        <taxon>eudicotyledons</taxon>
        <taxon>Gunneridae</taxon>
        <taxon>Pentapetalae</taxon>
        <taxon>asterids</taxon>
        <taxon>campanulids</taxon>
        <taxon>Asterales</taxon>
        <taxon>Asteraceae</taxon>
        <taxon>Asteroideae</taxon>
        <taxon>Heliantheae alliance</taxon>
        <taxon>Millerieae</taxon>
        <taxon>Smallanthus</taxon>
    </lineage>
</organism>
<evidence type="ECO:0000313" key="2">
    <source>
        <dbReference type="Proteomes" id="UP001056120"/>
    </source>
</evidence>
<dbReference type="Proteomes" id="UP001056120">
    <property type="component" value="Linkage Group LG19"/>
</dbReference>
<keyword evidence="2" id="KW-1185">Reference proteome</keyword>